<evidence type="ECO:0000313" key="10">
    <source>
        <dbReference type="Proteomes" id="UP001454036"/>
    </source>
</evidence>
<accession>A0AAV3R7K4</accession>
<dbReference type="PROSITE" id="PS51352">
    <property type="entry name" value="THIOREDOXIN_2"/>
    <property type="match status" value="1"/>
</dbReference>
<dbReference type="SUPFAM" id="SSF52833">
    <property type="entry name" value="Thioredoxin-like"/>
    <property type="match status" value="1"/>
</dbReference>
<evidence type="ECO:0000313" key="9">
    <source>
        <dbReference type="EMBL" id="GAA0171231.1"/>
    </source>
</evidence>
<protein>
    <submittedName>
        <fullName evidence="9">Reductase</fullName>
    </submittedName>
</protein>
<evidence type="ECO:0000256" key="7">
    <source>
        <dbReference type="SAM" id="SignalP"/>
    </source>
</evidence>
<evidence type="ECO:0000256" key="2">
    <source>
        <dbReference type="ARBA" id="ARBA00022692"/>
    </source>
</evidence>
<feature type="domain" description="Thioredoxin" evidence="8">
    <location>
        <begin position="47"/>
        <end position="174"/>
    </location>
</feature>
<comment type="subcellular location">
    <subcellularLocation>
        <location evidence="1">Membrane</location>
        <topology evidence="1">Single-pass membrane protein</topology>
    </subcellularLocation>
</comment>
<reference evidence="9 10" key="1">
    <citation type="submission" date="2024-01" db="EMBL/GenBank/DDBJ databases">
        <title>The complete chloroplast genome sequence of Lithospermum erythrorhizon: insights into the phylogenetic relationship among Boraginaceae species and the maternal lineages of purple gromwells.</title>
        <authorList>
            <person name="Okada T."/>
            <person name="Watanabe K."/>
        </authorList>
    </citation>
    <scope>NUCLEOTIDE SEQUENCE [LARGE SCALE GENOMIC DNA]</scope>
</reference>
<keyword evidence="6" id="KW-0325">Glycoprotein</keyword>
<keyword evidence="2" id="KW-0812">Transmembrane</keyword>
<name>A0AAV3R7K4_LITER</name>
<evidence type="ECO:0000256" key="3">
    <source>
        <dbReference type="ARBA" id="ARBA00022729"/>
    </source>
</evidence>
<dbReference type="GO" id="GO:0016020">
    <property type="term" value="C:membrane"/>
    <property type="evidence" value="ECO:0007669"/>
    <property type="project" value="UniProtKB-SubCell"/>
</dbReference>
<feature type="signal peptide" evidence="7">
    <location>
        <begin position="1"/>
        <end position="25"/>
    </location>
</feature>
<evidence type="ECO:0000256" key="5">
    <source>
        <dbReference type="ARBA" id="ARBA00023136"/>
    </source>
</evidence>
<evidence type="ECO:0000256" key="6">
    <source>
        <dbReference type="ARBA" id="ARBA00023180"/>
    </source>
</evidence>
<dbReference type="PANTHER" id="PTHR46854:SF1">
    <property type="entry name" value="5'-ADENYLYLSULFATE REDUCTASE-LIKE 4-RELATED"/>
    <property type="match status" value="1"/>
</dbReference>
<evidence type="ECO:0000259" key="8">
    <source>
        <dbReference type="PROSITE" id="PS51352"/>
    </source>
</evidence>
<dbReference type="Proteomes" id="UP001454036">
    <property type="component" value="Unassembled WGS sequence"/>
</dbReference>
<dbReference type="Pfam" id="PF00085">
    <property type="entry name" value="Thioredoxin"/>
    <property type="match status" value="1"/>
</dbReference>
<dbReference type="InterPro" id="IPR013766">
    <property type="entry name" value="Thioredoxin_domain"/>
</dbReference>
<gene>
    <name evidence="9" type="ORF">LIER_41110</name>
</gene>
<keyword evidence="4" id="KW-1133">Transmembrane helix</keyword>
<dbReference type="CDD" id="cd02999">
    <property type="entry name" value="PDI_a_ERp44_like"/>
    <property type="match status" value="1"/>
</dbReference>
<dbReference type="InterPro" id="IPR036249">
    <property type="entry name" value="Thioredoxin-like_sf"/>
</dbReference>
<comment type="caution">
    <text evidence="9">The sequence shown here is derived from an EMBL/GenBank/DDBJ whole genome shotgun (WGS) entry which is preliminary data.</text>
</comment>
<sequence length="323" mass="36156">MQNYQIWAVWLALFFVLIKPPSATASASAVDKPYSVCRLGSVKESLLGSFDTICPLTLIDSWYSSGVVEGDEDSLHKALNMVYERTHDYIAILFYASWCPFSGTFRPIFSTLSYLFPSFPHFAIEESSVRPSILPKYGVRGFPTLVLLNSTMQVRFSGSRTLDSLTAFYSEITGMKKAPIDGKYLDKIGCVSDNLKDIDEMGSCPFSWTRSSENCLKQETYLALATAFVLLRLLHIIFPALRKLSHFSAGYMNIRFRSFREHLLGFLNRAVQLLNSLKDPCKRSNLQEGALNANAWASKSLATVLFKDASTSMTVPVHDIGRS</sequence>
<keyword evidence="10" id="KW-1185">Reference proteome</keyword>
<organism evidence="9 10">
    <name type="scientific">Lithospermum erythrorhizon</name>
    <name type="common">Purple gromwell</name>
    <name type="synonym">Lithospermum officinale var. erythrorhizon</name>
    <dbReference type="NCBI Taxonomy" id="34254"/>
    <lineage>
        <taxon>Eukaryota</taxon>
        <taxon>Viridiplantae</taxon>
        <taxon>Streptophyta</taxon>
        <taxon>Embryophyta</taxon>
        <taxon>Tracheophyta</taxon>
        <taxon>Spermatophyta</taxon>
        <taxon>Magnoliopsida</taxon>
        <taxon>eudicotyledons</taxon>
        <taxon>Gunneridae</taxon>
        <taxon>Pentapetalae</taxon>
        <taxon>asterids</taxon>
        <taxon>lamiids</taxon>
        <taxon>Boraginales</taxon>
        <taxon>Boraginaceae</taxon>
        <taxon>Boraginoideae</taxon>
        <taxon>Lithospermeae</taxon>
        <taxon>Lithospermum</taxon>
    </lineage>
</organism>
<dbReference type="EMBL" id="BAABME010024963">
    <property type="protein sequence ID" value="GAA0171231.1"/>
    <property type="molecule type" value="Genomic_DNA"/>
</dbReference>
<dbReference type="AlphaFoldDB" id="A0AAV3R7K4"/>
<evidence type="ECO:0000256" key="4">
    <source>
        <dbReference type="ARBA" id="ARBA00022989"/>
    </source>
</evidence>
<dbReference type="InterPro" id="IPR044606">
    <property type="entry name" value="APRL4/6"/>
</dbReference>
<dbReference type="PANTHER" id="PTHR46854">
    <property type="entry name" value="5'-ADENYLYLSULFATE REDUCTASE-LIKE 4-RELATED"/>
    <property type="match status" value="1"/>
</dbReference>
<feature type="chain" id="PRO_5043752524" evidence="7">
    <location>
        <begin position="26"/>
        <end position="323"/>
    </location>
</feature>
<proteinExistence type="predicted"/>
<evidence type="ECO:0000256" key="1">
    <source>
        <dbReference type="ARBA" id="ARBA00004167"/>
    </source>
</evidence>
<keyword evidence="5" id="KW-0472">Membrane</keyword>
<dbReference type="Gene3D" id="3.40.30.10">
    <property type="entry name" value="Glutaredoxin"/>
    <property type="match status" value="1"/>
</dbReference>
<keyword evidence="3 7" id="KW-0732">Signal</keyword>